<gene>
    <name evidence="1" type="ORF">PL9214500083</name>
</gene>
<dbReference type="STRING" id="671072.PL9214500083"/>
<dbReference type="Proteomes" id="UP000184315">
    <property type="component" value="Unassembled WGS sequence"/>
</dbReference>
<dbReference type="InterPro" id="IPR011330">
    <property type="entry name" value="Glyco_hydro/deAcase_b/a-brl"/>
</dbReference>
<dbReference type="GO" id="GO:0005975">
    <property type="term" value="P:carbohydrate metabolic process"/>
    <property type="evidence" value="ECO:0007669"/>
    <property type="project" value="InterPro"/>
</dbReference>
<reference evidence="2" key="1">
    <citation type="submission" date="2015-10" db="EMBL/GenBank/DDBJ databases">
        <authorList>
            <person name="Regsiter A."/>
            <person name="william w."/>
        </authorList>
    </citation>
    <scope>NUCLEOTIDE SEQUENCE [LARGE SCALE GENOMIC DNA]</scope>
</reference>
<evidence type="ECO:0000313" key="1">
    <source>
        <dbReference type="EMBL" id="CUR32836.1"/>
    </source>
</evidence>
<name>A0A1J1LLL5_9CYAN</name>
<sequence length="498" mass="56985">MTKPEFLTPFPILEHLDSNLPNFCGWEAQIQDLVNHNYPIFLPKTNLNLDKITAGFACALHFHQPTIPAGENGALISNLQYMYEHPQEGDNHNAEPFAWCYRRMGEFIPQLVAEGCNPRIMLDYSGNLLWAFEQMGREDILNSLKKITCDPNYQPYVEWLGTLWSHGVVPSTPIPDILLQIQAWQHHFAAIFGEEALKRVKGFSPPEMHLPNHPDTLYEYIKALKDCGYCWLLVQEHSVETLEGGGLPQEQKYSPNRLIARNSQGETVSIIALIKTQGSDTKLVAQMQPYFEAKTKQKQLISGVEIPALVTQIADGENGGVMMNEYPRDFFRIYYEMRDQNPENSGVVALNGTEYLELLEASGVNPEDYPTCQGVHQHKIWQHVDPHQATPEAVETAIAHLKQTDHSFQMEGASWTNNLSWVQGYENVLEPMKQLSIAFHQKYDSLVQQNPNITKDVHYQQALLYNLLLQTSCFRYWGQGTWTDYAQELYRRGMELLN</sequence>
<proteinExistence type="predicted"/>
<dbReference type="CDD" id="cd10798">
    <property type="entry name" value="GH57N_like_1"/>
    <property type="match status" value="1"/>
</dbReference>
<dbReference type="SUPFAM" id="SSF88713">
    <property type="entry name" value="Glycoside hydrolase/deacetylase"/>
    <property type="match status" value="1"/>
</dbReference>
<dbReference type="PANTHER" id="PTHR36306:SF5">
    <property type="entry name" value="SLR1535 PROTEIN"/>
    <property type="match status" value="1"/>
</dbReference>
<keyword evidence="2" id="KW-1185">Reference proteome</keyword>
<dbReference type="PANTHER" id="PTHR36306">
    <property type="entry name" value="ALPHA-AMYLASE-RELATED-RELATED"/>
    <property type="match status" value="1"/>
</dbReference>
<dbReference type="OrthoDB" id="5751423at2"/>
<evidence type="ECO:0008006" key="3">
    <source>
        <dbReference type="Google" id="ProtNLM"/>
    </source>
</evidence>
<protein>
    <recommendedName>
        <fullName evidence="3">Glycosyl hydrolase family 57</fullName>
    </recommendedName>
</protein>
<evidence type="ECO:0000313" key="2">
    <source>
        <dbReference type="Proteomes" id="UP000184315"/>
    </source>
</evidence>
<accession>A0A1J1LLL5</accession>
<dbReference type="EMBL" id="CZDF01000156">
    <property type="protein sequence ID" value="CUR32836.1"/>
    <property type="molecule type" value="Genomic_DNA"/>
</dbReference>
<dbReference type="AlphaFoldDB" id="A0A1J1LLL5"/>
<dbReference type="InterPro" id="IPR052046">
    <property type="entry name" value="GH57_Enzymes"/>
</dbReference>
<dbReference type="RefSeq" id="WP_072719546.1">
    <property type="nucleotide sequence ID" value="NZ_LN889802.1"/>
</dbReference>
<dbReference type="Gene3D" id="3.20.110.20">
    <property type="match status" value="1"/>
</dbReference>
<organism evidence="1 2">
    <name type="scientific">Planktothrix tepida PCC 9214</name>
    <dbReference type="NCBI Taxonomy" id="671072"/>
    <lineage>
        <taxon>Bacteria</taxon>
        <taxon>Bacillati</taxon>
        <taxon>Cyanobacteriota</taxon>
        <taxon>Cyanophyceae</taxon>
        <taxon>Oscillatoriophycideae</taxon>
        <taxon>Oscillatoriales</taxon>
        <taxon>Microcoleaceae</taxon>
        <taxon>Planktothrix</taxon>
    </lineage>
</organism>